<feature type="compositionally biased region" description="Low complexity" evidence="1">
    <location>
        <begin position="1"/>
        <end position="15"/>
    </location>
</feature>
<feature type="compositionally biased region" description="Polar residues" evidence="1">
    <location>
        <begin position="63"/>
        <end position="76"/>
    </location>
</feature>
<evidence type="ECO:0000313" key="3">
    <source>
        <dbReference type="Proteomes" id="UP000054272"/>
    </source>
</evidence>
<dbReference type="EMBL" id="KN848711">
    <property type="protein sequence ID" value="KIR78595.1"/>
    <property type="molecule type" value="Genomic_DNA"/>
</dbReference>
<feature type="region of interest" description="Disordered" evidence="1">
    <location>
        <begin position="1"/>
        <end position="76"/>
    </location>
</feature>
<name>A0ABR5BSH8_9TREE</name>
<organism evidence="2 3">
    <name type="scientific">Cryptococcus gattii EJB2</name>
    <dbReference type="NCBI Taxonomy" id="1296103"/>
    <lineage>
        <taxon>Eukaryota</taxon>
        <taxon>Fungi</taxon>
        <taxon>Dikarya</taxon>
        <taxon>Basidiomycota</taxon>
        <taxon>Agaricomycotina</taxon>
        <taxon>Tremellomycetes</taxon>
        <taxon>Tremellales</taxon>
        <taxon>Cryptococcaceae</taxon>
        <taxon>Cryptococcus</taxon>
        <taxon>Cryptococcus gattii species complex</taxon>
    </lineage>
</organism>
<evidence type="ECO:0000313" key="2">
    <source>
        <dbReference type="EMBL" id="KIR78595.1"/>
    </source>
</evidence>
<feature type="compositionally biased region" description="Polar residues" evidence="1">
    <location>
        <begin position="25"/>
        <end position="51"/>
    </location>
</feature>
<sequence>MSSNTPVSSSADSSSLRARRPITLDPQTPTSSLHSFPSLNSTVIGTSNSPPSDGAELSVPPRSATTNGGPPSAASSNVFFPGGLPLPAVKGVISGIESPRHGRGSPSIGNRRDIPGSPITPTTSITVPAKTESAQTTPTGGVAVQQEEEYKPRVVFRSDPTVKSCLLGLKMEKKDEIARLFGVV</sequence>
<gene>
    <name evidence="2" type="ORF">I306_04523</name>
</gene>
<proteinExistence type="predicted"/>
<evidence type="ECO:0000256" key="1">
    <source>
        <dbReference type="SAM" id="MobiDB-lite"/>
    </source>
</evidence>
<keyword evidence="3" id="KW-1185">Reference proteome</keyword>
<reference evidence="2 3" key="1">
    <citation type="submission" date="2015-01" db="EMBL/GenBank/DDBJ databases">
        <title>The Genome Sequence of Cryptococcus gattii EJB2.</title>
        <authorList>
            <consortium name="The Broad Institute Genomics Platform"/>
            <person name="Cuomo C."/>
            <person name="Litvintseva A."/>
            <person name="Chen Y."/>
            <person name="Heitman J."/>
            <person name="Sun S."/>
            <person name="Springer D."/>
            <person name="Dromer F."/>
            <person name="Young S."/>
            <person name="Zeng Q."/>
            <person name="Gargeya S."/>
            <person name="Abouelleil A."/>
            <person name="Alvarado L."/>
            <person name="Chapman S.B."/>
            <person name="Gainer-Dewar J."/>
            <person name="Goldberg J."/>
            <person name="Griggs A."/>
            <person name="Gujja S."/>
            <person name="Hansen M."/>
            <person name="Howarth C."/>
            <person name="Imamovic A."/>
            <person name="Larimer J."/>
            <person name="Murphy C."/>
            <person name="Naylor J."/>
            <person name="Pearson M."/>
            <person name="Priest M."/>
            <person name="Roberts A."/>
            <person name="Saif S."/>
            <person name="Shea T."/>
            <person name="Sykes S."/>
            <person name="Wortman J."/>
            <person name="Nusbaum C."/>
            <person name="Birren B."/>
        </authorList>
    </citation>
    <scope>NUCLEOTIDE SEQUENCE [LARGE SCALE GENOMIC DNA]</scope>
    <source>
        <strain evidence="2 3">EJB2</strain>
    </source>
</reference>
<protein>
    <submittedName>
        <fullName evidence="2">Uncharacterized protein</fullName>
    </submittedName>
</protein>
<accession>A0ABR5BSH8</accession>
<feature type="region of interest" description="Disordered" evidence="1">
    <location>
        <begin position="95"/>
        <end position="124"/>
    </location>
</feature>
<dbReference type="Proteomes" id="UP000054272">
    <property type="component" value="Unassembled WGS sequence"/>
</dbReference>